<keyword evidence="1" id="KW-0677">Repeat</keyword>
<dbReference type="SUPFAM" id="SSF52200">
    <property type="entry name" value="Toll/Interleukin receptor TIR domain"/>
    <property type="match status" value="1"/>
</dbReference>
<sequence length="1076" mass="123821">MADDGEASTSSLTEGMFDAFLSFRGKDTRNLFTDFLYRELAKYQKLQVFRDEPGLEPGDEIQGTLMEAIKRSRMFIVVMSPNYLESRWCLMELKEMLKYSNKKKRSIFPIFYHVEPSEMRLRQTEESKKAMETHEQRYGKDTVDSWKSALDTVSGLSGDHIVEDKDYESEVMEKIAKKVLAKHREIKQVLTKFDSEFDAVESLLNLESLNTLGMVGIYNEDGKIDTTTFAFELYYQIKYEFQEASFLSDVSTQVWKNTANGLENLKKEVLSDMDVEESTKQRLQHRRVLLVLEGVDSIEHLELLLGELGIRDLFGPDSGSRIIITTENKSLFQDSPVMNGAKVEPYCIREGEYDGNRGSFTMMEENVVGLKEEFSEVIKQLKEENSAGNVVSIVGMAGLGKTTLARKVYTSSEARQLFPCRAWATISKQPIWIEVFRELLKCMKVRKSEYENSSEEELKEKVRNCLNGKKYLVVLDDLWETKVWDLIKDSLPPDRKNSSMILITTRNSHVAYHARSKDPHNRPNLLDKDQSWEMFQNIVFGGEECPDHLTPIGRSIAFDSCKGLPLAIKTVAGLVVMRERTEVAWTEIKNLLPYWDAFEDEECVKAMQKILKLSYDDLPDKIKPCFLYLAVYPEDKKIRVRDLMELWIIEGFIQQPRQTRRRFVAPQPEDIAEKYMKEMVYRNVVQVASKRSDGEGFKTCQIHDLFRDLCISESARNSNARELSFSCNTRSYACSATCNESRTCSLFLFGDPGNWSSHIPAEESFRVHVLYFSSFRLNVAEEEDMQRLIHLRYFRAGLMFSKYLDHRVNKLETLDRMEELETLHLLEHKVFEIRTAEIKQLKHLRSVARVKLLGERRGRGGGGGERVIMRNLQTAYHVSLDPESEFLNTNGFIFPNLTTLGLDLSFFQKVGMEPLNLHLLKSLRKLKLTFYDSEENLFSLDEIVLPPNLTKISFSNSTLNYSDMDALGRITSLQILKLFVVNCGRDTAETLDFGGAGSFPQLQVLILTDVYVKSLAMDEGAMPRLRRVVICDCKILEEVPEQMISLGSNFEIGDYEDSDSDSDHDSQFDYGDDDYY</sequence>
<dbReference type="InterPro" id="IPR027417">
    <property type="entry name" value="P-loop_NTPase"/>
</dbReference>
<name>A0ABU6TM38_9FABA</name>
<comment type="caution">
    <text evidence="5">The sequence shown here is derived from an EMBL/GenBank/DDBJ whole genome shotgun (WGS) entry which is preliminary data.</text>
</comment>
<dbReference type="InterPro" id="IPR032675">
    <property type="entry name" value="LRR_dom_sf"/>
</dbReference>
<reference evidence="5 6" key="1">
    <citation type="journal article" date="2023" name="Plants (Basel)">
        <title>Bridging the Gap: Combining Genomics and Transcriptomics Approaches to Understand Stylosanthes scabra, an Orphan Legume from the Brazilian Caatinga.</title>
        <authorList>
            <person name="Ferreira-Neto J.R.C."/>
            <person name="da Silva M.D."/>
            <person name="Binneck E."/>
            <person name="de Melo N.F."/>
            <person name="da Silva R.H."/>
            <person name="de Melo A.L.T.M."/>
            <person name="Pandolfi V."/>
            <person name="Bustamante F.O."/>
            <person name="Brasileiro-Vidal A.C."/>
            <person name="Benko-Iseppon A.M."/>
        </authorList>
    </citation>
    <scope>NUCLEOTIDE SEQUENCE [LARGE SCALE GENOMIC DNA]</scope>
    <source>
        <tissue evidence="5">Leaves</tissue>
    </source>
</reference>
<protein>
    <recommendedName>
        <fullName evidence="4">TIR domain-containing protein</fullName>
    </recommendedName>
</protein>
<dbReference type="SMART" id="SM00255">
    <property type="entry name" value="TIR"/>
    <property type="match status" value="1"/>
</dbReference>
<evidence type="ECO:0000256" key="1">
    <source>
        <dbReference type="ARBA" id="ARBA00022737"/>
    </source>
</evidence>
<keyword evidence="6" id="KW-1185">Reference proteome</keyword>
<dbReference type="InterPro" id="IPR044974">
    <property type="entry name" value="Disease_R_plants"/>
</dbReference>
<evidence type="ECO:0000313" key="5">
    <source>
        <dbReference type="EMBL" id="MED6149837.1"/>
    </source>
</evidence>
<dbReference type="InterPro" id="IPR002182">
    <property type="entry name" value="NB-ARC"/>
</dbReference>
<dbReference type="InterPro" id="IPR000157">
    <property type="entry name" value="TIR_dom"/>
</dbReference>
<evidence type="ECO:0000256" key="3">
    <source>
        <dbReference type="SAM" id="MobiDB-lite"/>
    </source>
</evidence>
<keyword evidence="2" id="KW-0611">Plant defense</keyword>
<dbReference type="PROSITE" id="PS50104">
    <property type="entry name" value="TIR"/>
    <property type="match status" value="1"/>
</dbReference>
<dbReference type="PANTHER" id="PTHR11017:SF252">
    <property type="entry name" value="RESISTANCE PROTEIN (TIR-NBS-LRR CLASS), PUTATIVE-RELATED"/>
    <property type="match status" value="1"/>
</dbReference>
<dbReference type="Gene3D" id="3.80.10.10">
    <property type="entry name" value="Ribonuclease Inhibitor"/>
    <property type="match status" value="1"/>
</dbReference>
<dbReference type="PANTHER" id="PTHR11017">
    <property type="entry name" value="LEUCINE-RICH REPEAT-CONTAINING PROTEIN"/>
    <property type="match status" value="1"/>
</dbReference>
<evidence type="ECO:0000259" key="4">
    <source>
        <dbReference type="PROSITE" id="PS50104"/>
    </source>
</evidence>
<dbReference type="Pfam" id="PF01582">
    <property type="entry name" value="TIR"/>
    <property type="match status" value="1"/>
</dbReference>
<dbReference type="SUPFAM" id="SSF52540">
    <property type="entry name" value="P-loop containing nucleoside triphosphate hydrolases"/>
    <property type="match status" value="2"/>
</dbReference>
<accession>A0ABU6TM38</accession>
<dbReference type="Gene3D" id="1.10.10.10">
    <property type="entry name" value="Winged helix-like DNA-binding domain superfamily/Winged helix DNA-binding domain"/>
    <property type="match status" value="1"/>
</dbReference>
<gene>
    <name evidence="5" type="ORF">PIB30_066421</name>
</gene>
<proteinExistence type="predicted"/>
<dbReference type="EMBL" id="JASCZI010091298">
    <property type="protein sequence ID" value="MED6149837.1"/>
    <property type="molecule type" value="Genomic_DNA"/>
</dbReference>
<organism evidence="5 6">
    <name type="scientific">Stylosanthes scabra</name>
    <dbReference type="NCBI Taxonomy" id="79078"/>
    <lineage>
        <taxon>Eukaryota</taxon>
        <taxon>Viridiplantae</taxon>
        <taxon>Streptophyta</taxon>
        <taxon>Embryophyta</taxon>
        <taxon>Tracheophyta</taxon>
        <taxon>Spermatophyta</taxon>
        <taxon>Magnoliopsida</taxon>
        <taxon>eudicotyledons</taxon>
        <taxon>Gunneridae</taxon>
        <taxon>Pentapetalae</taxon>
        <taxon>rosids</taxon>
        <taxon>fabids</taxon>
        <taxon>Fabales</taxon>
        <taxon>Fabaceae</taxon>
        <taxon>Papilionoideae</taxon>
        <taxon>50 kb inversion clade</taxon>
        <taxon>dalbergioids sensu lato</taxon>
        <taxon>Dalbergieae</taxon>
        <taxon>Pterocarpus clade</taxon>
        <taxon>Stylosanthes</taxon>
    </lineage>
</organism>
<dbReference type="InterPro" id="IPR058922">
    <property type="entry name" value="WHD_DRP"/>
</dbReference>
<dbReference type="Pfam" id="PF00931">
    <property type="entry name" value="NB-ARC"/>
    <property type="match status" value="1"/>
</dbReference>
<dbReference type="Pfam" id="PF23559">
    <property type="entry name" value="WHD_DRP"/>
    <property type="match status" value="1"/>
</dbReference>
<dbReference type="InterPro" id="IPR035897">
    <property type="entry name" value="Toll_tir_struct_dom_sf"/>
</dbReference>
<dbReference type="SUPFAM" id="SSF52058">
    <property type="entry name" value="L domain-like"/>
    <property type="match status" value="1"/>
</dbReference>
<dbReference type="Gene3D" id="1.10.8.430">
    <property type="entry name" value="Helical domain of apoptotic protease-activating factors"/>
    <property type="match status" value="1"/>
</dbReference>
<dbReference type="InterPro" id="IPR042197">
    <property type="entry name" value="Apaf_helical"/>
</dbReference>
<feature type="region of interest" description="Disordered" evidence="3">
    <location>
        <begin position="1055"/>
        <end position="1076"/>
    </location>
</feature>
<dbReference type="Gene3D" id="3.40.50.300">
    <property type="entry name" value="P-loop containing nucleotide triphosphate hydrolases"/>
    <property type="match status" value="2"/>
</dbReference>
<dbReference type="Gene3D" id="3.40.50.10140">
    <property type="entry name" value="Toll/interleukin-1 receptor homology (TIR) domain"/>
    <property type="match status" value="1"/>
</dbReference>
<dbReference type="Proteomes" id="UP001341840">
    <property type="component" value="Unassembled WGS sequence"/>
</dbReference>
<evidence type="ECO:0000256" key="2">
    <source>
        <dbReference type="ARBA" id="ARBA00022821"/>
    </source>
</evidence>
<evidence type="ECO:0000313" key="6">
    <source>
        <dbReference type="Proteomes" id="UP001341840"/>
    </source>
</evidence>
<dbReference type="PRINTS" id="PR00364">
    <property type="entry name" value="DISEASERSIST"/>
</dbReference>
<dbReference type="InterPro" id="IPR036388">
    <property type="entry name" value="WH-like_DNA-bd_sf"/>
</dbReference>
<feature type="domain" description="TIR" evidence="4">
    <location>
        <begin position="15"/>
        <end position="183"/>
    </location>
</feature>